<gene>
    <name evidence="1" type="ORF">BACI71_70334</name>
</gene>
<evidence type="ECO:0000313" key="2">
    <source>
        <dbReference type="Proteomes" id="UP000437562"/>
    </source>
</evidence>
<dbReference type="Proteomes" id="UP000437562">
    <property type="component" value="Unassembled WGS sequence"/>
</dbReference>
<protein>
    <submittedName>
        <fullName evidence="1">Uncharacterized protein</fullName>
    </submittedName>
</protein>
<dbReference type="AlphaFoldDB" id="A0A654BCZ0"/>
<reference evidence="1 2" key="1">
    <citation type="submission" date="2019-10" db="EMBL/GenBank/DDBJ databases">
        <authorList>
            <person name="Karimi E."/>
        </authorList>
    </citation>
    <scope>NUCLEOTIDE SEQUENCE [LARGE SCALE GENOMIC DNA]</scope>
    <source>
        <strain evidence="1">Bacillus sp. 71</strain>
    </source>
</reference>
<dbReference type="EMBL" id="CABWMC010000032">
    <property type="protein sequence ID" value="VXC77805.1"/>
    <property type="molecule type" value="Genomic_DNA"/>
</dbReference>
<proteinExistence type="predicted"/>
<organism evidence="1 2">
    <name type="scientific">Bacillus mycoides</name>
    <dbReference type="NCBI Taxonomy" id="1405"/>
    <lineage>
        <taxon>Bacteria</taxon>
        <taxon>Bacillati</taxon>
        <taxon>Bacillota</taxon>
        <taxon>Bacilli</taxon>
        <taxon>Bacillales</taxon>
        <taxon>Bacillaceae</taxon>
        <taxon>Bacillus</taxon>
        <taxon>Bacillus cereus group</taxon>
    </lineage>
</organism>
<accession>A0A654BCZ0</accession>
<evidence type="ECO:0000313" key="1">
    <source>
        <dbReference type="EMBL" id="VXC77805.1"/>
    </source>
</evidence>
<name>A0A654BCZ0_BACMY</name>
<sequence>MYIIPYSYRGLPFQFFYVFHKYYSKGYKPCFHEEIMKRLLKISHILVRIKVST</sequence>